<dbReference type="AlphaFoldDB" id="A0A1K1N3S0"/>
<evidence type="ECO:0000256" key="6">
    <source>
        <dbReference type="ARBA" id="ARBA00022989"/>
    </source>
</evidence>
<feature type="transmembrane region" description="Helical" evidence="8">
    <location>
        <begin position="168"/>
        <end position="191"/>
    </location>
</feature>
<sequence>MNKYKKLALNTGIFAIGSFGAKILNLLLTRLYALNLSDTESGIKGLLELSLLFLQPIFTFALQEYLIRFGLDKEYDKREVFSTSAVITSVGMILMTLIVPFLSKMHSLSYMKGFTVMLIIYVIMSSLRMLCQNFVRSRDLVKLFSIDGILATLTLLIFNLIFISHNHWGVKGFLLAAILSDACSAVFLFIAARLHKYTGLRYFNKELGKEMLGFAAPLIPTIVMWTVTSLSDRLFINNMKSDRVVLGTGTAGIYDYANKIPSLISMVSTIFYQAWSMSAITENNSEDRNKFYEKVYSAYEAILFMASAGLLLIIKPITSFIVPSDKFAVYADVYMYTPILVIAVIFMSLNQFLGGIYSATKHPKNSSWTALVACTVNLVMNYFLIPEWGIQGAAFATFLSYIICYGARMIDARYYVPFRFDIIKTVINTVALLLMSVLVIGSPKLYMLWVFLLFALVMFINYKAIIDTARKLIKR</sequence>
<feature type="transmembrane region" description="Helical" evidence="8">
    <location>
        <begin position="79"/>
        <end position="102"/>
    </location>
</feature>
<evidence type="ECO:0000313" key="10">
    <source>
        <dbReference type="Proteomes" id="UP000183461"/>
    </source>
</evidence>
<organism evidence="9 10">
    <name type="scientific">Ruminococcus flavefaciens</name>
    <dbReference type="NCBI Taxonomy" id="1265"/>
    <lineage>
        <taxon>Bacteria</taxon>
        <taxon>Bacillati</taxon>
        <taxon>Bacillota</taxon>
        <taxon>Clostridia</taxon>
        <taxon>Eubacteriales</taxon>
        <taxon>Oscillospiraceae</taxon>
        <taxon>Ruminococcus</taxon>
    </lineage>
</organism>
<accession>A0A1K1N3S0</accession>
<dbReference type="PANTHER" id="PTHR30250">
    <property type="entry name" value="PST FAMILY PREDICTED COLANIC ACID TRANSPORTER"/>
    <property type="match status" value="1"/>
</dbReference>
<feature type="transmembrane region" description="Helical" evidence="8">
    <location>
        <begin position="446"/>
        <end position="465"/>
    </location>
</feature>
<keyword evidence="7 8" id="KW-0472">Membrane</keyword>
<feature type="transmembrane region" description="Helical" evidence="8">
    <location>
        <begin position="390"/>
        <end position="410"/>
    </location>
</feature>
<keyword evidence="2" id="KW-1003">Cell membrane</keyword>
<dbReference type="PANTHER" id="PTHR30250:SF11">
    <property type="entry name" value="O-ANTIGEN TRANSPORTER-RELATED"/>
    <property type="match status" value="1"/>
</dbReference>
<keyword evidence="5" id="KW-0573">Peptidoglycan synthesis</keyword>
<evidence type="ECO:0000256" key="3">
    <source>
        <dbReference type="ARBA" id="ARBA00022692"/>
    </source>
</evidence>
<evidence type="ECO:0000256" key="8">
    <source>
        <dbReference type="SAM" id="Phobius"/>
    </source>
</evidence>
<keyword evidence="6 8" id="KW-1133">Transmembrane helix</keyword>
<dbReference type="InterPro" id="IPR050833">
    <property type="entry name" value="Poly_Biosynth_Transport"/>
</dbReference>
<evidence type="ECO:0000256" key="5">
    <source>
        <dbReference type="ARBA" id="ARBA00022984"/>
    </source>
</evidence>
<dbReference type="EMBL" id="FPIP01000003">
    <property type="protein sequence ID" value="SFW29885.1"/>
    <property type="molecule type" value="Genomic_DNA"/>
</dbReference>
<dbReference type="GO" id="GO:0005886">
    <property type="term" value="C:plasma membrane"/>
    <property type="evidence" value="ECO:0007669"/>
    <property type="project" value="UniProtKB-SubCell"/>
</dbReference>
<evidence type="ECO:0000256" key="1">
    <source>
        <dbReference type="ARBA" id="ARBA00004651"/>
    </source>
</evidence>
<dbReference type="InterPro" id="IPR004268">
    <property type="entry name" value="MurJ"/>
</dbReference>
<evidence type="ECO:0000256" key="4">
    <source>
        <dbReference type="ARBA" id="ARBA00022960"/>
    </source>
</evidence>
<evidence type="ECO:0000313" key="9">
    <source>
        <dbReference type="EMBL" id="SFW29885.1"/>
    </source>
</evidence>
<keyword evidence="3 8" id="KW-0812">Transmembrane</keyword>
<evidence type="ECO:0000256" key="7">
    <source>
        <dbReference type="ARBA" id="ARBA00023136"/>
    </source>
</evidence>
<dbReference type="Pfam" id="PF03023">
    <property type="entry name" value="MurJ"/>
    <property type="match status" value="1"/>
</dbReference>
<feature type="transmembrane region" description="Helical" evidence="8">
    <location>
        <begin position="296"/>
        <end position="314"/>
    </location>
</feature>
<dbReference type="GO" id="GO:0009252">
    <property type="term" value="P:peptidoglycan biosynthetic process"/>
    <property type="evidence" value="ECO:0007669"/>
    <property type="project" value="UniProtKB-KW"/>
</dbReference>
<reference evidence="9 10" key="1">
    <citation type="submission" date="2016-11" db="EMBL/GenBank/DDBJ databases">
        <authorList>
            <person name="Jaros S."/>
            <person name="Januszkiewicz K."/>
            <person name="Wedrychowicz H."/>
        </authorList>
    </citation>
    <scope>NUCLEOTIDE SEQUENCE [LARGE SCALE GENOMIC DNA]</scope>
    <source>
        <strain evidence="9 10">YL228</strain>
    </source>
</reference>
<feature type="transmembrane region" description="Helical" evidence="8">
    <location>
        <begin position="422"/>
        <end position="440"/>
    </location>
</feature>
<protein>
    <submittedName>
        <fullName evidence="9">Membrane protein involved in the export of O-antigen and teichoic acid</fullName>
    </submittedName>
</protein>
<name>A0A1K1N3S0_RUMFL</name>
<comment type="subcellular location">
    <subcellularLocation>
        <location evidence="1">Cell membrane</location>
        <topology evidence="1">Multi-pass membrane protein</topology>
    </subcellularLocation>
</comment>
<proteinExistence type="predicted"/>
<evidence type="ECO:0000256" key="2">
    <source>
        <dbReference type="ARBA" id="ARBA00022475"/>
    </source>
</evidence>
<gene>
    <name evidence="9" type="ORF">SAMN02910280_1671</name>
</gene>
<feature type="transmembrane region" description="Helical" evidence="8">
    <location>
        <begin position="365"/>
        <end position="384"/>
    </location>
</feature>
<dbReference type="RefSeq" id="WP_072299973.1">
    <property type="nucleotide sequence ID" value="NZ_FPIP01000003.1"/>
</dbReference>
<keyword evidence="4" id="KW-0133">Cell shape</keyword>
<feature type="transmembrane region" description="Helical" evidence="8">
    <location>
        <begin position="114"/>
        <end position="131"/>
    </location>
</feature>
<dbReference type="GO" id="GO:0008360">
    <property type="term" value="P:regulation of cell shape"/>
    <property type="evidence" value="ECO:0007669"/>
    <property type="project" value="UniProtKB-KW"/>
</dbReference>
<feature type="transmembrane region" description="Helical" evidence="8">
    <location>
        <begin position="143"/>
        <end position="162"/>
    </location>
</feature>
<dbReference type="Proteomes" id="UP000183461">
    <property type="component" value="Unassembled WGS sequence"/>
</dbReference>
<feature type="transmembrane region" description="Helical" evidence="8">
    <location>
        <begin position="7"/>
        <end position="29"/>
    </location>
</feature>
<feature type="transmembrane region" description="Helical" evidence="8">
    <location>
        <begin position="334"/>
        <end position="353"/>
    </location>
</feature>
<feature type="transmembrane region" description="Helical" evidence="8">
    <location>
        <begin position="49"/>
        <end position="67"/>
    </location>
</feature>